<dbReference type="Proteomes" id="UP000199513">
    <property type="component" value="Unassembled WGS sequence"/>
</dbReference>
<keyword evidence="5" id="KW-1003">Cell membrane</keyword>
<dbReference type="GO" id="GO:0008360">
    <property type="term" value="P:regulation of cell shape"/>
    <property type="evidence" value="ECO:0007669"/>
    <property type="project" value="UniProtKB-KW"/>
</dbReference>
<dbReference type="GO" id="GO:0005886">
    <property type="term" value="C:plasma membrane"/>
    <property type="evidence" value="ECO:0007669"/>
    <property type="project" value="UniProtKB-SubCell"/>
</dbReference>
<evidence type="ECO:0000256" key="16">
    <source>
        <dbReference type="ARBA" id="ARBA00034000"/>
    </source>
</evidence>
<dbReference type="OrthoDB" id="9766909at2"/>
<evidence type="ECO:0000259" key="19">
    <source>
        <dbReference type="Pfam" id="PF00905"/>
    </source>
</evidence>
<evidence type="ECO:0000256" key="8">
    <source>
        <dbReference type="ARBA" id="ARBA00022676"/>
    </source>
</evidence>
<evidence type="ECO:0000256" key="1">
    <source>
        <dbReference type="ARBA" id="ARBA00004236"/>
    </source>
</evidence>
<dbReference type="SUPFAM" id="SSF53955">
    <property type="entry name" value="Lysozyme-like"/>
    <property type="match status" value="1"/>
</dbReference>
<keyword evidence="10" id="KW-0378">Hydrolase</keyword>
<comment type="subcellular location">
    <subcellularLocation>
        <location evidence="1">Cell membrane</location>
    </subcellularLocation>
</comment>
<evidence type="ECO:0000256" key="3">
    <source>
        <dbReference type="ARBA" id="ARBA00007090"/>
    </source>
</evidence>
<keyword evidence="14" id="KW-0511">Multifunctional enzyme</keyword>
<dbReference type="Gene3D" id="1.10.3810.10">
    <property type="entry name" value="Biosynthetic peptidoglycan transglycosylase-like"/>
    <property type="match status" value="1"/>
</dbReference>
<evidence type="ECO:0000256" key="7">
    <source>
        <dbReference type="ARBA" id="ARBA00022670"/>
    </source>
</evidence>
<feature type="transmembrane region" description="Helical" evidence="18">
    <location>
        <begin position="12"/>
        <end position="38"/>
    </location>
</feature>
<evidence type="ECO:0000256" key="4">
    <source>
        <dbReference type="ARBA" id="ARBA00007739"/>
    </source>
</evidence>
<evidence type="ECO:0000256" key="15">
    <source>
        <dbReference type="ARBA" id="ARBA00023316"/>
    </source>
</evidence>
<dbReference type="GO" id="GO:0071555">
    <property type="term" value="P:cell wall organization"/>
    <property type="evidence" value="ECO:0007669"/>
    <property type="project" value="UniProtKB-KW"/>
</dbReference>
<dbReference type="GO" id="GO:0009002">
    <property type="term" value="F:serine-type D-Ala-D-Ala carboxypeptidase activity"/>
    <property type="evidence" value="ECO:0007669"/>
    <property type="project" value="UniProtKB-EC"/>
</dbReference>
<comment type="catalytic activity">
    <reaction evidence="17">
        <text>[GlcNAc-(1-&gt;4)-Mur2Ac(oyl-L-Ala-gamma-D-Glu-L-Lys-D-Ala-D-Ala)](n)-di-trans,octa-cis-undecaprenyl diphosphate + beta-D-GlcNAc-(1-&gt;4)-Mur2Ac(oyl-L-Ala-gamma-D-Glu-L-Lys-D-Ala-D-Ala)-di-trans,octa-cis-undecaprenyl diphosphate = [GlcNAc-(1-&gt;4)-Mur2Ac(oyl-L-Ala-gamma-D-Glu-L-Lys-D-Ala-D-Ala)](n+1)-di-trans,octa-cis-undecaprenyl diphosphate + di-trans,octa-cis-undecaprenyl diphosphate + H(+)</text>
        <dbReference type="Rhea" id="RHEA:23708"/>
        <dbReference type="Rhea" id="RHEA-COMP:9602"/>
        <dbReference type="Rhea" id="RHEA-COMP:9603"/>
        <dbReference type="ChEBI" id="CHEBI:15378"/>
        <dbReference type="ChEBI" id="CHEBI:58405"/>
        <dbReference type="ChEBI" id="CHEBI:60033"/>
        <dbReference type="ChEBI" id="CHEBI:78435"/>
        <dbReference type="EC" id="2.4.99.28"/>
    </reaction>
</comment>
<feature type="domain" description="Penicillin-binding protein transpeptidase" evidence="19">
    <location>
        <begin position="425"/>
        <end position="668"/>
    </location>
</feature>
<keyword evidence="18" id="KW-0812">Transmembrane</keyword>
<dbReference type="EMBL" id="FONY01000026">
    <property type="protein sequence ID" value="SFF33056.1"/>
    <property type="molecule type" value="Genomic_DNA"/>
</dbReference>
<dbReference type="Gene3D" id="3.40.710.10">
    <property type="entry name" value="DD-peptidase/beta-lactamase superfamily"/>
    <property type="match status" value="2"/>
</dbReference>
<evidence type="ECO:0000256" key="10">
    <source>
        <dbReference type="ARBA" id="ARBA00022801"/>
    </source>
</evidence>
<dbReference type="AlphaFoldDB" id="A0A1I2HWI8"/>
<protein>
    <submittedName>
        <fullName evidence="21">Penicillin-binding protein 1A</fullName>
    </submittedName>
</protein>
<keyword evidence="13 18" id="KW-0472">Membrane</keyword>
<proteinExistence type="inferred from homology"/>
<dbReference type="InterPro" id="IPR012338">
    <property type="entry name" value="Beta-lactam/transpept-like"/>
</dbReference>
<evidence type="ECO:0000256" key="2">
    <source>
        <dbReference type="ARBA" id="ARBA00004752"/>
    </source>
</evidence>
<reference evidence="21 22" key="1">
    <citation type="submission" date="2016-10" db="EMBL/GenBank/DDBJ databases">
        <authorList>
            <person name="de Groot N.N."/>
        </authorList>
    </citation>
    <scope>NUCLEOTIDE SEQUENCE [LARGE SCALE GENOMIC DNA]</scope>
    <source>
        <strain>GEY</strain>
        <strain evidence="22">DSM 9560</strain>
    </source>
</reference>
<evidence type="ECO:0000259" key="20">
    <source>
        <dbReference type="Pfam" id="PF00912"/>
    </source>
</evidence>
<dbReference type="InterPro" id="IPR036950">
    <property type="entry name" value="PBP_transglycosylase"/>
</dbReference>
<dbReference type="InterPro" id="IPR023346">
    <property type="entry name" value="Lysozyme-like_dom_sf"/>
</dbReference>
<name>A0A1I2HWI8_9BACT</name>
<dbReference type="InterPro" id="IPR050396">
    <property type="entry name" value="Glycosyltr_51/Transpeptidase"/>
</dbReference>
<keyword evidence="11" id="KW-0133">Cell shape</keyword>
<organism evidence="21 22">
    <name type="scientific">Thermoflexibacter ruber</name>
    <dbReference type="NCBI Taxonomy" id="1003"/>
    <lineage>
        <taxon>Bacteria</taxon>
        <taxon>Pseudomonadati</taxon>
        <taxon>Bacteroidota</taxon>
        <taxon>Cytophagia</taxon>
        <taxon>Cytophagales</taxon>
        <taxon>Thermoflexibacteraceae</taxon>
        <taxon>Thermoflexibacter</taxon>
    </lineage>
</organism>
<evidence type="ECO:0000256" key="11">
    <source>
        <dbReference type="ARBA" id="ARBA00022960"/>
    </source>
</evidence>
<dbReference type="GO" id="GO:0008955">
    <property type="term" value="F:peptidoglycan glycosyltransferase activity"/>
    <property type="evidence" value="ECO:0007669"/>
    <property type="project" value="UniProtKB-EC"/>
</dbReference>
<evidence type="ECO:0000256" key="12">
    <source>
        <dbReference type="ARBA" id="ARBA00022984"/>
    </source>
</evidence>
<dbReference type="InterPro" id="IPR001460">
    <property type="entry name" value="PCN-bd_Tpept"/>
</dbReference>
<dbReference type="GO" id="GO:0009252">
    <property type="term" value="P:peptidoglycan biosynthetic process"/>
    <property type="evidence" value="ECO:0007669"/>
    <property type="project" value="UniProtKB-KW"/>
</dbReference>
<accession>A0A1I2HWI8</accession>
<dbReference type="RefSeq" id="WP_091547045.1">
    <property type="nucleotide sequence ID" value="NZ_FONY01000026.1"/>
</dbReference>
<gene>
    <name evidence="21" type="ORF">SAMN04488541_102635</name>
</gene>
<keyword evidence="8" id="KW-0328">Glycosyltransferase</keyword>
<dbReference type="Pfam" id="PF00912">
    <property type="entry name" value="Transgly"/>
    <property type="match status" value="1"/>
</dbReference>
<feature type="domain" description="Glycosyl transferase family 51" evidence="20">
    <location>
        <begin position="62"/>
        <end position="246"/>
    </location>
</feature>
<evidence type="ECO:0000256" key="13">
    <source>
        <dbReference type="ARBA" id="ARBA00023136"/>
    </source>
</evidence>
<keyword evidence="22" id="KW-1185">Reference proteome</keyword>
<evidence type="ECO:0000256" key="18">
    <source>
        <dbReference type="SAM" id="Phobius"/>
    </source>
</evidence>
<evidence type="ECO:0000256" key="5">
    <source>
        <dbReference type="ARBA" id="ARBA00022475"/>
    </source>
</evidence>
<dbReference type="GO" id="GO:0030288">
    <property type="term" value="C:outer membrane-bounded periplasmic space"/>
    <property type="evidence" value="ECO:0007669"/>
    <property type="project" value="TreeGrafter"/>
</dbReference>
<evidence type="ECO:0000313" key="21">
    <source>
        <dbReference type="EMBL" id="SFF33056.1"/>
    </source>
</evidence>
<comment type="similarity">
    <text evidence="3">In the C-terminal section; belongs to the transpeptidase family.</text>
</comment>
<dbReference type="InterPro" id="IPR001264">
    <property type="entry name" value="Glyco_trans_51"/>
</dbReference>
<sequence>MYLKYIKAAWILFLVGLGSALLWFILVSVDFMGLFGGMPDLTKLENPQSEIASELYSADGVLLGKYFRENRSPVEYEKISPQLLKALYATEDIRFESHSGIDVKGTFAVIPTLLMGKRRGSSTITQQLAKNLFSTRTSEELEGKLSDVPLLRLLISKTKEWILAVQLERAYTKKEIVTMYLNTVEFSQNAYGIKVAAKTYFNTSPDSLNLLQSSLLVGMLKNPTLFNPVKRPERALLRRNTVIEQLEKYDFISSEEAENLKTQDLKLNLGDAGDHNAGLAPYFRAYIARYLQSWCKKNGYDLYSDGLKIYTTIDSRMQRYAEAAVDTHMVKLQKDFITHWKGRNPWIDENGREIPNFIEKVQVRTERYRELKRMFGDDSLHIKKIMNTPVKMKVFTWDNPKHEKDTMLSPVDSIRYYKHFLQTGMMAMEVKTGHIKAWVGGINFKYFKYDHVKQGTRQPGSTFKPFVYAASIEEQGYSPCEQVLDIPRVFPLPAGGTWTAKNATGSYSQKPYTLRRALAGSINSIAAYLMEKLKDPKVLVSYAQRLGITTPLDPVPALCLGSSEVSVFDMVGAYATFANKGTWTEPNFLVEIKDKNGKVIFRKIPQKKEVLSEQTAYIMTHLLRGSNEENNGTAWGIARYQFRRENEIAAKTGTTSNYSDGWFMGMSKDLSVGVWTGGDDRSIHFRNLTMGSGAYMSLPIFAKFMEQVYQDKQLCEERAYSKGRFPRPETLKVELDCSQYMQMTRDSTEYTIPKGDPLRNDF</sequence>
<keyword evidence="12" id="KW-0573">Peptidoglycan synthesis</keyword>
<comment type="catalytic activity">
    <reaction evidence="16">
        <text>Preferential cleavage: (Ac)2-L-Lys-D-Ala-|-D-Ala. Also transpeptidation of peptidyl-alanyl moieties that are N-acyl substituents of D-alanine.</text>
        <dbReference type="EC" id="3.4.16.4"/>
    </reaction>
</comment>
<evidence type="ECO:0000256" key="17">
    <source>
        <dbReference type="ARBA" id="ARBA00049902"/>
    </source>
</evidence>
<dbReference type="STRING" id="1003.SAMN04488541_102635"/>
<keyword evidence="18" id="KW-1133">Transmembrane helix</keyword>
<evidence type="ECO:0000256" key="9">
    <source>
        <dbReference type="ARBA" id="ARBA00022679"/>
    </source>
</evidence>
<dbReference type="PANTHER" id="PTHR32282">
    <property type="entry name" value="BINDING PROTEIN TRANSPEPTIDASE, PUTATIVE-RELATED"/>
    <property type="match status" value="1"/>
</dbReference>
<keyword evidence="7" id="KW-0645">Protease</keyword>
<evidence type="ECO:0000256" key="6">
    <source>
        <dbReference type="ARBA" id="ARBA00022645"/>
    </source>
</evidence>
<comment type="pathway">
    <text evidence="2">Cell wall biogenesis; peptidoglycan biosynthesis.</text>
</comment>
<keyword evidence="6" id="KW-0121">Carboxypeptidase</keyword>
<evidence type="ECO:0000256" key="14">
    <source>
        <dbReference type="ARBA" id="ARBA00023268"/>
    </source>
</evidence>
<evidence type="ECO:0000313" key="22">
    <source>
        <dbReference type="Proteomes" id="UP000199513"/>
    </source>
</evidence>
<dbReference type="PANTHER" id="PTHR32282:SF11">
    <property type="entry name" value="PENICILLIN-BINDING PROTEIN 1B"/>
    <property type="match status" value="1"/>
</dbReference>
<dbReference type="GO" id="GO:0008658">
    <property type="term" value="F:penicillin binding"/>
    <property type="evidence" value="ECO:0007669"/>
    <property type="project" value="InterPro"/>
</dbReference>
<dbReference type="GO" id="GO:0006508">
    <property type="term" value="P:proteolysis"/>
    <property type="evidence" value="ECO:0007669"/>
    <property type="project" value="UniProtKB-KW"/>
</dbReference>
<keyword evidence="9" id="KW-0808">Transferase</keyword>
<keyword evidence="15" id="KW-0961">Cell wall biogenesis/degradation</keyword>
<comment type="similarity">
    <text evidence="4">In the N-terminal section; belongs to the glycosyltransferase 51 family.</text>
</comment>
<dbReference type="Pfam" id="PF00905">
    <property type="entry name" value="Transpeptidase"/>
    <property type="match status" value="1"/>
</dbReference>
<dbReference type="SUPFAM" id="SSF56601">
    <property type="entry name" value="beta-lactamase/transpeptidase-like"/>
    <property type="match status" value="1"/>
</dbReference>